<evidence type="ECO:0000313" key="2">
    <source>
        <dbReference type="Proteomes" id="UP000034231"/>
    </source>
</evidence>
<name>A0A0G0KJT6_9BACT</name>
<accession>A0A0G0KJT6</accession>
<dbReference type="AlphaFoldDB" id="A0A0G0KJT6"/>
<dbReference type="EMBL" id="LBTX01000015">
    <property type="protein sequence ID" value="KKQ49439.1"/>
    <property type="molecule type" value="Genomic_DNA"/>
</dbReference>
<sequence length="137" mass="15234">MATKNNTECLKSSLKIDLFKGEGSFPQHPIWVCPLGETCITRPGGKGGEVRVILGRAEKKWGDHKKIFGVVGCRRVEETTKQSYCDFQDKEIELRKINGLPRCITSCEHLKGFQGFVLLDEGEDVGGCGNSEIVYQL</sequence>
<organism evidence="1 2">
    <name type="scientific">Candidatus Shapirobacteria bacterium GW2011_GWE1_38_10</name>
    <dbReference type="NCBI Taxonomy" id="1618488"/>
    <lineage>
        <taxon>Bacteria</taxon>
        <taxon>Candidatus Shapironibacteriota</taxon>
    </lineage>
</organism>
<evidence type="ECO:0000313" key="1">
    <source>
        <dbReference type="EMBL" id="KKQ49439.1"/>
    </source>
</evidence>
<reference evidence="1 2" key="1">
    <citation type="journal article" date="2015" name="Nature">
        <title>rRNA introns, odd ribosomes, and small enigmatic genomes across a large radiation of phyla.</title>
        <authorList>
            <person name="Brown C.T."/>
            <person name="Hug L.A."/>
            <person name="Thomas B.C."/>
            <person name="Sharon I."/>
            <person name="Castelle C.J."/>
            <person name="Singh A."/>
            <person name="Wilkins M.J."/>
            <person name="Williams K.H."/>
            <person name="Banfield J.F."/>
        </authorList>
    </citation>
    <scope>NUCLEOTIDE SEQUENCE [LARGE SCALE GENOMIC DNA]</scope>
</reference>
<comment type="caution">
    <text evidence="1">The sequence shown here is derived from an EMBL/GenBank/DDBJ whole genome shotgun (WGS) entry which is preliminary data.</text>
</comment>
<dbReference type="Proteomes" id="UP000034231">
    <property type="component" value="Unassembled WGS sequence"/>
</dbReference>
<gene>
    <name evidence="1" type="ORF">US68_C0015G0010</name>
</gene>
<protein>
    <submittedName>
        <fullName evidence="1">Uncharacterized protein</fullName>
    </submittedName>
</protein>
<proteinExistence type="predicted"/>